<name>A0A1D8PPB2_CANAL</name>
<dbReference type="Proteomes" id="UP000000559">
    <property type="component" value="Chromosome 6"/>
</dbReference>
<dbReference type="CGD" id="CAL0000190131">
    <property type="gene designation" value="NUO3"/>
</dbReference>
<dbReference type="KEGG" id="cal:CAALFM_C600200CA"/>
<dbReference type="GO" id="GO:0045333">
    <property type="term" value="P:cellular respiration"/>
    <property type="evidence" value="ECO:0000315"/>
    <property type="project" value="CGD"/>
</dbReference>
<reference evidence="3 4" key="2">
    <citation type="journal article" date="2007" name="Genome Biol.">
        <title>Assembly of the Candida albicans genome into sixteen supercontigs aligned on the eight chromosomes.</title>
        <authorList>
            <person name="van het Hoog M."/>
            <person name="Rast T.J."/>
            <person name="Martchenko M."/>
            <person name="Grindle S."/>
            <person name="Dignard D."/>
            <person name="Hogues H."/>
            <person name="Cuomo C."/>
            <person name="Berriman M."/>
            <person name="Scherer S."/>
            <person name="Magee B.B."/>
            <person name="Whiteway M."/>
            <person name="Chibana H."/>
            <person name="Nantel A."/>
            <person name="Magee P.T."/>
        </authorList>
    </citation>
    <scope>GENOME REANNOTATION</scope>
    <source>
        <strain evidence="4">SC5314 / ATCC MYA-2876</strain>
    </source>
</reference>
<dbReference type="STRING" id="237561.A0A1D8PPB2"/>
<dbReference type="InParanoid" id="A0A1D8PPB2"/>
<dbReference type="SMR" id="A0A1D8PPB2"/>
<evidence type="ECO:0000313" key="2">
    <source>
        <dbReference type="CGD" id="CAL0000190131"/>
    </source>
</evidence>
<proteinExistence type="predicted"/>
<protein>
    <submittedName>
        <fullName evidence="3">Uncharacterized protein</fullName>
    </submittedName>
</protein>
<sequence length="110" mass="12339">MPTAAGLLLSSVFGASVRWVQTAMSGGPSKLTSKIIGYSIFMGSATGVYLLVVDPTIQNTQSLFERRLTLLREQREKRAEFYDFEPVTKQHPYKRGAFTQLLDKFGAKYQ</sequence>
<evidence type="ECO:0000313" key="4">
    <source>
        <dbReference type="Proteomes" id="UP000000559"/>
    </source>
</evidence>
<dbReference type="AlphaFoldDB" id="A0A1D8PPB2"/>
<dbReference type="VEuPathDB" id="FungiDB:C6_00200C_A"/>
<reference evidence="3 4" key="3">
    <citation type="journal article" date="2013" name="Genome Biol.">
        <title>Assembly of a phased diploid Candida albicans genome facilitates allele-specific measurements and provides a simple model for repeat and indel structure.</title>
        <authorList>
            <person name="Muzzey D."/>
            <person name="Schwartz K."/>
            <person name="Weissman J.S."/>
            <person name="Sherlock G."/>
        </authorList>
    </citation>
    <scope>NUCLEOTIDE SEQUENCE [LARGE SCALE GENOMIC DNA]</scope>
    <source>
        <strain evidence="4">SC5314 / ATCC MYA-2876</strain>
    </source>
</reference>
<organism evidence="3 4">
    <name type="scientific">Candida albicans (strain SC5314 / ATCC MYA-2876)</name>
    <name type="common">Yeast</name>
    <dbReference type="NCBI Taxonomy" id="237561"/>
    <lineage>
        <taxon>Eukaryota</taxon>
        <taxon>Fungi</taxon>
        <taxon>Dikarya</taxon>
        <taxon>Ascomycota</taxon>
        <taxon>Saccharomycotina</taxon>
        <taxon>Pichiomycetes</taxon>
        <taxon>Debaryomycetaceae</taxon>
        <taxon>Candida/Lodderomyces clade</taxon>
        <taxon>Candida</taxon>
    </lineage>
</organism>
<evidence type="ECO:0000313" key="3">
    <source>
        <dbReference type="EMBL" id="AOW29970.1"/>
    </source>
</evidence>
<dbReference type="RefSeq" id="XP_712297.2">
    <property type="nucleotide sequence ID" value="XM_707204.2"/>
</dbReference>
<reference evidence="3 4" key="1">
    <citation type="journal article" date="2004" name="Proc. Natl. Acad. Sci. U.S.A.">
        <title>The diploid genome sequence of Candida albicans.</title>
        <authorList>
            <person name="Jones T."/>
            <person name="Federspiel N.A."/>
            <person name="Chibana H."/>
            <person name="Dungan J."/>
            <person name="Kalman S."/>
            <person name="Magee B.B."/>
            <person name="Newport G."/>
            <person name="Thorstenson Y.R."/>
            <person name="Agabian N."/>
            <person name="Magee P.T."/>
            <person name="Davis R.W."/>
            <person name="Scherer S."/>
        </authorList>
    </citation>
    <scope>NUCLEOTIDE SEQUENCE [LARGE SCALE GENOMIC DNA]</scope>
    <source>
        <strain evidence="4">SC5314 / ATCC MYA-2876</strain>
    </source>
</reference>
<keyword evidence="4" id="KW-1185">Reference proteome</keyword>
<dbReference type="EMBL" id="CP017628">
    <property type="protein sequence ID" value="AOW29970.1"/>
    <property type="molecule type" value="Genomic_DNA"/>
</dbReference>
<dbReference type="OMA" id="HRITADK"/>
<feature type="transmembrane region" description="Helical" evidence="1">
    <location>
        <begin position="35"/>
        <end position="57"/>
    </location>
</feature>
<dbReference type="GeneID" id="3646082"/>
<keyword evidence="1" id="KW-0812">Transmembrane</keyword>
<dbReference type="GO" id="GO:0005739">
    <property type="term" value="C:mitochondrion"/>
    <property type="evidence" value="ECO:0000314"/>
    <property type="project" value="CGD"/>
</dbReference>
<gene>
    <name evidence="2" type="primary">NUO3</name>
    <name evidence="3" type="ordered locus">CAALFM_C600200CA</name>
    <name evidence="2" type="ordered locus">orf19.1179</name>
</gene>
<accession>A0A1D8PPB2</accession>
<evidence type="ECO:0000256" key="1">
    <source>
        <dbReference type="SAM" id="Phobius"/>
    </source>
</evidence>
<keyword evidence="1" id="KW-1133">Transmembrane helix</keyword>
<dbReference type="OrthoDB" id="4012145at2759"/>
<keyword evidence="1" id="KW-0472">Membrane</keyword>